<dbReference type="EMBL" id="JBHSQV010000131">
    <property type="protein sequence ID" value="MFC5986754.1"/>
    <property type="molecule type" value="Genomic_DNA"/>
</dbReference>
<accession>A0ABW1IP15</accession>
<organism evidence="1 2">
    <name type="scientific">Marinicrinis lubricantis</name>
    <dbReference type="NCBI Taxonomy" id="2086470"/>
    <lineage>
        <taxon>Bacteria</taxon>
        <taxon>Bacillati</taxon>
        <taxon>Bacillota</taxon>
        <taxon>Bacilli</taxon>
        <taxon>Bacillales</taxon>
        <taxon>Paenibacillaceae</taxon>
    </lineage>
</organism>
<dbReference type="Proteomes" id="UP001596250">
    <property type="component" value="Unassembled WGS sequence"/>
</dbReference>
<evidence type="ECO:0000313" key="2">
    <source>
        <dbReference type="Proteomes" id="UP001596250"/>
    </source>
</evidence>
<protein>
    <submittedName>
        <fullName evidence="1">Uncharacterized protein</fullName>
    </submittedName>
</protein>
<gene>
    <name evidence="1" type="ORF">ACFPXP_10030</name>
</gene>
<evidence type="ECO:0000313" key="1">
    <source>
        <dbReference type="EMBL" id="MFC5986754.1"/>
    </source>
</evidence>
<name>A0ABW1IP15_9BACL</name>
<sequence>MLDYQVSWDPVQRAVVIEKDKQKMEDAKKSIVSLFEHHIEAMNNHIVEQMLSHIAEESYLHRAQGQYYGDLFERTDLHIELQEIEIMQVYNDEATVYTKEAFSNENDAFYLDHEVEYVYSLLDLPDEGWQIVDVQQISIDYSDNGVLLNHQPGAVGSAVIQVWKQNEKALNDENLKDYLETLYKNTYFYDAMEYNKTFDFKYYNAHQQSEEVRFIGQEGDYAFLYIISKTTLGSIFPSYRTEGIYTFKKADGDWKLYDIAPLSTEVITPIESSLGGE</sequence>
<keyword evidence="2" id="KW-1185">Reference proteome</keyword>
<dbReference type="RefSeq" id="WP_379894070.1">
    <property type="nucleotide sequence ID" value="NZ_CBCSCT010000076.1"/>
</dbReference>
<comment type="caution">
    <text evidence="1">The sequence shown here is derived from an EMBL/GenBank/DDBJ whole genome shotgun (WGS) entry which is preliminary data.</text>
</comment>
<proteinExistence type="predicted"/>
<reference evidence="2" key="1">
    <citation type="journal article" date="2019" name="Int. J. Syst. Evol. Microbiol.">
        <title>The Global Catalogue of Microorganisms (GCM) 10K type strain sequencing project: providing services to taxonomists for standard genome sequencing and annotation.</title>
        <authorList>
            <consortium name="The Broad Institute Genomics Platform"/>
            <consortium name="The Broad Institute Genome Sequencing Center for Infectious Disease"/>
            <person name="Wu L."/>
            <person name="Ma J."/>
        </authorList>
    </citation>
    <scope>NUCLEOTIDE SEQUENCE [LARGE SCALE GENOMIC DNA]</scope>
    <source>
        <strain evidence="2">CCM 8749</strain>
    </source>
</reference>